<protein>
    <submittedName>
        <fullName evidence="2">Uncharacterized protein</fullName>
    </submittedName>
</protein>
<evidence type="ECO:0000313" key="3">
    <source>
        <dbReference type="Proteomes" id="UP000611554"/>
    </source>
</evidence>
<dbReference type="EMBL" id="BMQJ01000001">
    <property type="protein sequence ID" value="GGP79692.1"/>
    <property type="molecule type" value="Genomic_DNA"/>
</dbReference>
<accession>A0ABQ2QFG0</accession>
<dbReference type="Proteomes" id="UP000611554">
    <property type="component" value="Unassembled WGS sequence"/>
</dbReference>
<proteinExistence type="predicted"/>
<feature type="region of interest" description="Disordered" evidence="1">
    <location>
        <begin position="1"/>
        <end position="43"/>
    </location>
</feature>
<organism evidence="2 3">
    <name type="scientific">Streptosporangium pseudovulgare</name>
    <dbReference type="NCBI Taxonomy" id="35765"/>
    <lineage>
        <taxon>Bacteria</taxon>
        <taxon>Bacillati</taxon>
        <taxon>Actinomycetota</taxon>
        <taxon>Actinomycetes</taxon>
        <taxon>Streptosporangiales</taxon>
        <taxon>Streptosporangiaceae</taxon>
        <taxon>Streptosporangium</taxon>
    </lineage>
</organism>
<evidence type="ECO:0000313" key="2">
    <source>
        <dbReference type="EMBL" id="GGP79692.1"/>
    </source>
</evidence>
<evidence type="ECO:0000256" key="1">
    <source>
        <dbReference type="SAM" id="MobiDB-lite"/>
    </source>
</evidence>
<keyword evidence="3" id="KW-1185">Reference proteome</keyword>
<reference evidence="3" key="1">
    <citation type="journal article" date="2019" name="Int. J. Syst. Evol. Microbiol.">
        <title>The Global Catalogue of Microorganisms (GCM) 10K type strain sequencing project: providing services to taxonomists for standard genome sequencing and annotation.</title>
        <authorList>
            <consortium name="The Broad Institute Genomics Platform"/>
            <consortium name="The Broad Institute Genome Sequencing Center for Infectious Disease"/>
            <person name="Wu L."/>
            <person name="Ma J."/>
        </authorList>
    </citation>
    <scope>NUCLEOTIDE SEQUENCE [LARGE SCALE GENOMIC DNA]</scope>
    <source>
        <strain evidence="3">JCM 3115</strain>
    </source>
</reference>
<gene>
    <name evidence="2" type="ORF">GCM10010140_05260</name>
</gene>
<sequence length="72" mass="7608">MPARTGPSVLSLKSPRERSGKIHRRRSAGFPEPAPPAVARQARATSSKALGSLIISVMSGYIAIRAAPSARR</sequence>
<name>A0ABQ2QFG0_9ACTN</name>
<comment type="caution">
    <text evidence="2">The sequence shown here is derived from an EMBL/GenBank/DDBJ whole genome shotgun (WGS) entry which is preliminary data.</text>
</comment>